<protein>
    <submittedName>
        <fullName evidence="1">Uncharacterized protein</fullName>
    </submittedName>
</protein>
<accession>A0A974D232</accession>
<name>A0A974D232_XENLA</name>
<evidence type="ECO:0000313" key="1">
    <source>
        <dbReference type="EMBL" id="OCT83683.1"/>
    </source>
</evidence>
<reference evidence="2" key="1">
    <citation type="journal article" date="2016" name="Nature">
        <title>Genome evolution in the allotetraploid frog Xenopus laevis.</title>
        <authorList>
            <person name="Session A.M."/>
            <person name="Uno Y."/>
            <person name="Kwon T."/>
            <person name="Chapman J.A."/>
            <person name="Toyoda A."/>
            <person name="Takahashi S."/>
            <person name="Fukui A."/>
            <person name="Hikosaka A."/>
            <person name="Suzuki A."/>
            <person name="Kondo M."/>
            <person name="van Heeringen S.J."/>
            <person name="Quigley I."/>
            <person name="Heinz S."/>
            <person name="Ogino H."/>
            <person name="Ochi H."/>
            <person name="Hellsten U."/>
            <person name="Lyons J.B."/>
            <person name="Simakov O."/>
            <person name="Putnam N."/>
            <person name="Stites J."/>
            <person name="Kuroki Y."/>
            <person name="Tanaka T."/>
            <person name="Michiue T."/>
            <person name="Watanabe M."/>
            <person name="Bogdanovic O."/>
            <person name="Lister R."/>
            <person name="Georgiou G."/>
            <person name="Paranjpe S.S."/>
            <person name="van Kruijsbergen I."/>
            <person name="Shu S."/>
            <person name="Carlson J."/>
            <person name="Kinoshita T."/>
            <person name="Ohta Y."/>
            <person name="Mawaribuchi S."/>
            <person name="Jenkins J."/>
            <person name="Grimwood J."/>
            <person name="Schmutz J."/>
            <person name="Mitros T."/>
            <person name="Mozaffari S.V."/>
            <person name="Suzuki Y."/>
            <person name="Haramoto Y."/>
            <person name="Yamamoto T.S."/>
            <person name="Takagi C."/>
            <person name="Heald R."/>
            <person name="Miller K."/>
            <person name="Haudenschild C."/>
            <person name="Kitzman J."/>
            <person name="Nakayama T."/>
            <person name="Izutsu Y."/>
            <person name="Robert J."/>
            <person name="Fortriede J."/>
            <person name="Burns K."/>
            <person name="Lotay V."/>
            <person name="Karimi K."/>
            <person name="Yasuoka Y."/>
            <person name="Dichmann D.S."/>
            <person name="Flajnik M.F."/>
            <person name="Houston D.W."/>
            <person name="Shendure J."/>
            <person name="DuPasquier L."/>
            <person name="Vize P.D."/>
            <person name="Zorn A.M."/>
            <person name="Ito M."/>
            <person name="Marcotte E.M."/>
            <person name="Wallingford J.B."/>
            <person name="Ito Y."/>
            <person name="Asashima M."/>
            <person name="Ueno N."/>
            <person name="Matsuda Y."/>
            <person name="Veenstra G.J."/>
            <person name="Fujiyama A."/>
            <person name="Harland R.M."/>
            <person name="Taira M."/>
            <person name="Rokhsar D.S."/>
        </authorList>
    </citation>
    <scope>NUCLEOTIDE SEQUENCE [LARGE SCALE GENOMIC DNA]</scope>
    <source>
        <strain evidence="2">J</strain>
    </source>
</reference>
<dbReference type="EMBL" id="CM004472">
    <property type="protein sequence ID" value="OCT83683.1"/>
    <property type="molecule type" value="Genomic_DNA"/>
</dbReference>
<dbReference type="Proteomes" id="UP000694892">
    <property type="component" value="Chromosome 4L"/>
</dbReference>
<proteinExistence type="predicted"/>
<gene>
    <name evidence="1" type="ORF">XELAEV_18021825mg</name>
</gene>
<sequence length="142" mass="15730">MQVSHLTPMKRLINSFHSPMPCLLETITPPKPPDPSEFTFYPFSSQSMSKDIYLLCPQSPRRGTCPLCPPVRKSLQPVSLLIPLLPLNSFLIFSLSFSGFNKKQNQMGFPFCQSCCGIGMGILRDSLPGAQTVPLSWGTQIP</sequence>
<dbReference type="AlphaFoldDB" id="A0A974D232"/>
<evidence type="ECO:0000313" key="2">
    <source>
        <dbReference type="Proteomes" id="UP000694892"/>
    </source>
</evidence>
<organism evidence="1 2">
    <name type="scientific">Xenopus laevis</name>
    <name type="common">African clawed frog</name>
    <dbReference type="NCBI Taxonomy" id="8355"/>
    <lineage>
        <taxon>Eukaryota</taxon>
        <taxon>Metazoa</taxon>
        <taxon>Chordata</taxon>
        <taxon>Craniata</taxon>
        <taxon>Vertebrata</taxon>
        <taxon>Euteleostomi</taxon>
        <taxon>Amphibia</taxon>
        <taxon>Batrachia</taxon>
        <taxon>Anura</taxon>
        <taxon>Pipoidea</taxon>
        <taxon>Pipidae</taxon>
        <taxon>Xenopodinae</taxon>
        <taxon>Xenopus</taxon>
        <taxon>Xenopus</taxon>
    </lineage>
</organism>